<gene>
    <name evidence="1" type="ORF">SAMN05443544_1868</name>
</gene>
<evidence type="ECO:0000313" key="1">
    <source>
        <dbReference type="EMBL" id="SIN91973.1"/>
    </source>
</evidence>
<name>A0A1N6F9M0_9MICO</name>
<dbReference type="STRING" id="232089.SAMN05443544_1868"/>
<dbReference type="OrthoDB" id="4935397at2"/>
<dbReference type="EMBL" id="FSRJ01000002">
    <property type="protein sequence ID" value="SIN91973.1"/>
    <property type="molecule type" value="Genomic_DNA"/>
</dbReference>
<accession>A0A1N6F9M0</accession>
<dbReference type="RefSeq" id="WP_143231559.1">
    <property type="nucleotide sequence ID" value="NZ_FSRJ01000002.1"/>
</dbReference>
<dbReference type="AlphaFoldDB" id="A0A1N6F9M0"/>
<protein>
    <submittedName>
        <fullName evidence="1">Uncharacterized protein</fullName>
    </submittedName>
</protein>
<organism evidence="1 2">
    <name type="scientific">Agromyces cerinus subsp. cerinus</name>
    <dbReference type="NCBI Taxonomy" id="232089"/>
    <lineage>
        <taxon>Bacteria</taxon>
        <taxon>Bacillati</taxon>
        <taxon>Actinomycetota</taxon>
        <taxon>Actinomycetes</taxon>
        <taxon>Micrococcales</taxon>
        <taxon>Microbacteriaceae</taxon>
        <taxon>Agromyces</taxon>
    </lineage>
</organism>
<reference evidence="2" key="1">
    <citation type="submission" date="2016-11" db="EMBL/GenBank/DDBJ databases">
        <authorList>
            <person name="Varghese N."/>
            <person name="Submissions S."/>
        </authorList>
    </citation>
    <scope>NUCLEOTIDE SEQUENCE [LARGE SCALE GENOMIC DNA]</scope>
    <source>
        <strain evidence="2">DSM 8595</strain>
    </source>
</reference>
<evidence type="ECO:0000313" key="2">
    <source>
        <dbReference type="Proteomes" id="UP000184699"/>
    </source>
</evidence>
<sequence>MTDSNWTDGGEAYVAHWGLPEGHPSRVVARFHELLSTDPIEVDALQSVVTPESIQHWGSFDGAREFLDRLAISNRTLRVPGAADVAFIKLVEGSQARVAQKPESEVAYVALVWRPSLGGWRIHGIGGPIPADQLPREKTLDDAPTYDTDANVILE</sequence>
<proteinExistence type="predicted"/>
<keyword evidence="2" id="KW-1185">Reference proteome</keyword>
<dbReference type="Proteomes" id="UP000184699">
    <property type="component" value="Unassembled WGS sequence"/>
</dbReference>